<name>A0ABP6TZK6_9ACTN</name>
<evidence type="ECO:0000256" key="1">
    <source>
        <dbReference type="SAM" id="MobiDB-lite"/>
    </source>
</evidence>
<reference evidence="3" key="1">
    <citation type="journal article" date="2019" name="Int. J. Syst. Evol. Microbiol.">
        <title>The Global Catalogue of Microorganisms (GCM) 10K type strain sequencing project: providing services to taxonomists for standard genome sequencing and annotation.</title>
        <authorList>
            <consortium name="The Broad Institute Genomics Platform"/>
            <consortium name="The Broad Institute Genome Sequencing Center for Infectious Disease"/>
            <person name="Wu L."/>
            <person name="Ma J."/>
        </authorList>
    </citation>
    <scope>NUCLEOTIDE SEQUENCE [LARGE SCALE GENOMIC DNA]</scope>
    <source>
        <strain evidence="3">JCM 4816</strain>
    </source>
</reference>
<sequence>MPGAAARVVRAAARRRAVRLALVAGAVFLFGVLCGEQARASDGPPFAGGVVRGDAGGRPVRVRAGRPHGGGGRACGPEADGECESPRGCAGLPARHLVRRTARGWGGRAACGDAGGAFGWRAGFAAGGAVR</sequence>
<accession>A0ABP6TZK6</accession>
<keyword evidence="3" id="KW-1185">Reference proteome</keyword>
<dbReference type="Proteomes" id="UP001501455">
    <property type="component" value="Unassembled WGS sequence"/>
</dbReference>
<proteinExistence type="predicted"/>
<comment type="caution">
    <text evidence="2">The sequence shown here is derived from an EMBL/GenBank/DDBJ whole genome shotgun (WGS) entry which is preliminary data.</text>
</comment>
<evidence type="ECO:0000313" key="2">
    <source>
        <dbReference type="EMBL" id="GAA3499741.1"/>
    </source>
</evidence>
<evidence type="ECO:0000313" key="3">
    <source>
        <dbReference type="Proteomes" id="UP001501455"/>
    </source>
</evidence>
<feature type="region of interest" description="Disordered" evidence="1">
    <location>
        <begin position="57"/>
        <end position="78"/>
    </location>
</feature>
<gene>
    <name evidence="2" type="ORF">GCM10019016_068450</name>
</gene>
<organism evidence="2 3">
    <name type="scientific">Streptomyces prasinosporus</name>
    <dbReference type="NCBI Taxonomy" id="68256"/>
    <lineage>
        <taxon>Bacteria</taxon>
        <taxon>Bacillati</taxon>
        <taxon>Actinomycetota</taxon>
        <taxon>Actinomycetes</taxon>
        <taxon>Kitasatosporales</taxon>
        <taxon>Streptomycetaceae</taxon>
        <taxon>Streptomyces</taxon>
        <taxon>Streptomyces albogriseolus group</taxon>
    </lineage>
</organism>
<dbReference type="EMBL" id="BAAAXF010000047">
    <property type="protein sequence ID" value="GAA3499741.1"/>
    <property type="molecule type" value="Genomic_DNA"/>
</dbReference>
<protein>
    <submittedName>
        <fullName evidence="2">Uncharacterized protein</fullName>
    </submittedName>
</protein>